<dbReference type="EMBL" id="KN880674">
    <property type="protein sequence ID" value="KIY63767.1"/>
    <property type="molecule type" value="Genomic_DNA"/>
</dbReference>
<reference evidence="2 3" key="1">
    <citation type="journal article" date="2015" name="Fungal Genet. Biol.">
        <title>Evolution of novel wood decay mechanisms in Agaricales revealed by the genome sequences of Fistulina hepatica and Cylindrobasidium torrendii.</title>
        <authorList>
            <person name="Floudas D."/>
            <person name="Held B.W."/>
            <person name="Riley R."/>
            <person name="Nagy L.G."/>
            <person name="Koehler G."/>
            <person name="Ransdell A.S."/>
            <person name="Younus H."/>
            <person name="Chow J."/>
            <person name="Chiniquy J."/>
            <person name="Lipzen A."/>
            <person name="Tritt A."/>
            <person name="Sun H."/>
            <person name="Haridas S."/>
            <person name="LaButti K."/>
            <person name="Ohm R.A."/>
            <person name="Kues U."/>
            <person name="Blanchette R.A."/>
            <person name="Grigoriev I.V."/>
            <person name="Minto R.E."/>
            <person name="Hibbett D.S."/>
        </authorList>
    </citation>
    <scope>NUCLEOTIDE SEQUENCE [LARGE SCALE GENOMIC DNA]</scope>
    <source>
        <strain evidence="2 3">FP15055 ss-10</strain>
    </source>
</reference>
<keyword evidence="3" id="KW-1185">Reference proteome</keyword>
<evidence type="ECO:0000256" key="1">
    <source>
        <dbReference type="SAM" id="MobiDB-lite"/>
    </source>
</evidence>
<name>A0A0D7AZY2_9AGAR</name>
<evidence type="ECO:0000313" key="3">
    <source>
        <dbReference type="Proteomes" id="UP000054007"/>
    </source>
</evidence>
<dbReference type="STRING" id="1314674.A0A0D7AZY2"/>
<sequence length="104" mass="12005">MALAEPHRRTDNAESKCGFKKKSKVMGDKLDQEKGRNIEDLKAPDHRGTHSTDILKQRAKEKNRNHEASRNAQPRVMNRMQFSFSVDLVFPNEQQPNYILCQPA</sequence>
<feature type="region of interest" description="Disordered" evidence="1">
    <location>
        <begin position="1"/>
        <end position="76"/>
    </location>
</feature>
<proteinExistence type="predicted"/>
<protein>
    <submittedName>
        <fullName evidence="2">Uncharacterized protein</fullName>
    </submittedName>
</protein>
<dbReference type="OrthoDB" id="515401at2759"/>
<organism evidence="2 3">
    <name type="scientific">Cylindrobasidium torrendii FP15055 ss-10</name>
    <dbReference type="NCBI Taxonomy" id="1314674"/>
    <lineage>
        <taxon>Eukaryota</taxon>
        <taxon>Fungi</taxon>
        <taxon>Dikarya</taxon>
        <taxon>Basidiomycota</taxon>
        <taxon>Agaricomycotina</taxon>
        <taxon>Agaricomycetes</taxon>
        <taxon>Agaricomycetidae</taxon>
        <taxon>Agaricales</taxon>
        <taxon>Marasmiineae</taxon>
        <taxon>Physalacriaceae</taxon>
        <taxon>Cylindrobasidium</taxon>
    </lineage>
</organism>
<evidence type="ECO:0000313" key="2">
    <source>
        <dbReference type="EMBL" id="KIY63767.1"/>
    </source>
</evidence>
<gene>
    <name evidence="2" type="ORF">CYLTODRAFT_457817</name>
</gene>
<feature type="compositionally biased region" description="Basic and acidic residues" evidence="1">
    <location>
        <begin position="1"/>
        <end position="14"/>
    </location>
</feature>
<dbReference type="Proteomes" id="UP000054007">
    <property type="component" value="Unassembled WGS sequence"/>
</dbReference>
<feature type="compositionally biased region" description="Basic and acidic residues" evidence="1">
    <location>
        <begin position="25"/>
        <end position="69"/>
    </location>
</feature>
<accession>A0A0D7AZY2</accession>
<dbReference type="AlphaFoldDB" id="A0A0D7AZY2"/>